<dbReference type="InterPro" id="IPR050763">
    <property type="entry name" value="ABC_transporter_ATP-binding"/>
</dbReference>
<comment type="caution">
    <text evidence="7">The sequence shown here is derived from an EMBL/GenBank/DDBJ whole genome shotgun (WGS) entry which is preliminary data.</text>
</comment>
<evidence type="ECO:0000313" key="8">
    <source>
        <dbReference type="Proteomes" id="UP000622547"/>
    </source>
</evidence>
<evidence type="ECO:0000256" key="2">
    <source>
        <dbReference type="ARBA" id="ARBA00022448"/>
    </source>
</evidence>
<comment type="subcellular location">
    <subcellularLocation>
        <location evidence="1">Cell membrane</location>
        <topology evidence="1">Peripheral membrane protein</topology>
    </subcellularLocation>
</comment>
<dbReference type="PROSITE" id="PS50893">
    <property type="entry name" value="ABC_TRANSPORTER_2"/>
    <property type="match status" value="1"/>
</dbReference>
<dbReference type="InterPro" id="IPR027417">
    <property type="entry name" value="P-loop_NTPase"/>
</dbReference>
<name>A0A8J3U7A7_9ACTN</name>
<dbReference type="Pfam" id="PF00005">
    <property type="entry name" value="ABC_tran"/>
    <property type="match status" value="1"/>
</dbReference>
<keyword evidence="8" id="KW-1185">Reference proteome</keyword>
<accession>A0A8J3U7A7</accession>
<gene>
    <name evidence="7" type="ORF">Pph01_49410</name>
</gene>
<proteinExistence type="predicted"/>
<dbReference type="InterPro" id="IPR003439">
    <property type="entry name" value="ABC_transporter-like_ATP-bd"/>
</dbReference>
<dbReference type="SUPFAM" id="SSF52540">
    <property type="entry name" value="P-loop containing nucleoside triphosphate hydrolases"/>
    <property type="match status" value="1"/>
</dbReference>
<evidence type="ECO:0000256" key="3">
    <source>
        <dbReference type="ARBA" id="ARBA00022741"/>
    </source>
</evidence>
<dbReference type="InterPro" id="IPR003593">
    <property type="entry name" value="AAA+_ATPase"/>
</dbReference>
<dbReference type="PROSITE" id="PS00211">
    <property type="entry name" value="ABC_TRANSPORTER_1"/>
    <property type="match status" value="1"/>
</dbReference>
<dbReference type="Proteomes" id="UP000622547">
    <property type="component" value="Unassembled WGS sequence"/>
</dbReference>
<dbReference type="RefSeq" id="WP_204075492.1">
    <property type="nucleotide sequence ID" value="NZ_BAABHI010000019.1"/>
</dbReference>
<dbReference type="EMBL" id="BOOP01000022">
    <property type="protein sequence ID" value="GII39938.1"/>
    <property type="molecule type" value="Genomic_DNA"/>
</dbReference>
<dbReference type="CDD" id="cd03230">
    <property type="entry name" value="ABC_DR_subfamily_A"/>
    <property type="match status" value="1"/>
</dbReference>
<protein>
    <submittedName>
        <fullName evidence="7">Multidrug ABC transporter ATP-binding protein</fullName>
    </submittedName>
</protein>
<dbReference type="GO" id="GO:0005886">
    <property type="term" value="C:plasma membrane"/>
    <property type="evidence" value="ECO:0007669"/>
    <property type="project" value="UniProtKB-SubCell"/>
</dbReference>
<dbReference type="PANTHER" id="PTHR42711:SF16">
    <property type="entry name" value="ABC TRANSPORTER ATP-BINDING PROTEIN"/>
    <property type="match status" value="1"/>
</dbReference>
<evidence type="ECO:0000256" key="4">
    <source>
        <dbReference type="ARBA" id="ARBA00022840"/>
    </source>
</evidence>
<dbReference type="InterPro" id="IPR017871">
    <property type="entry name" value="ABC_transporter-like_CS"/>
</dbReference>
<dbReference type="PANTHER" id="PTHR42711">
    <property type="entry name" value="ABC TRANSPORTER ATP-BINDING PROTEIN"/>
    <property type="match status" value="1"/>
</dbReference>
<evidence type="ECO:0000256" key="5">
    <source>
        <dbReference type="ARBA" id="ARBA00023251"/>
    </source>
</evidence>
<organism evidence="7 8">
    <name type="scientific">Planotetraspora phitsanulokensis</name>
    <dbReference type="NCBI Taxonomy" id="575192"/>
    <lineage>
        <taxon>Bacteria</taxon>
        <taxon>Bacillati</taxon>
        <taxon>Actinomycetota</taxon>
        <taxon>Actinomycetes</taxon>
        <taxon>Streptosporangiales</taxon>
        <taxon>Streptosporangiaceae</taxon>
        <taxon>Planotetraspora</taxon>
    </lineage>
</organism>
<dbReference type="GO" id="GO:0005524">
    <property type="term" value="F:ATP binding"/>
    <property type="evidence" value="ECO:0007669"/>
    <property type="project" value="UniProtKB-KW"/>
</dbReference>
<evidence type="ECO:0000313" key="7">
    <source>
        <dbReference type="EMBL" id="GII39938.1"/>
    </source>
</evidence>
<dbReference type="SMART" id="SM00382">
    <property type="entry name" value="AAA"/>
    <property type="match status" value="1"/>
</dbReference>
<keyword evidence="5" id="KW-0046">Antibiotic resistance</keyword>
<evidence type="ECO:0000256" key="1">
    <source>
        <dbReference type="ARBA" id="ARBA00004202"/>
    </source>
</evidence>
<keyword evidence="4 7" id="KW-0067">ATP-binding</keyword>
<dbReference type="AlphaFoldDB" id="A0A8J3U7A7"/>
<keyword evidence="3" id="KW-0547">Nucleotide-binding</keyword>
<keyword evidence="2" id="KW-0813">Transport</keyword>
<reference evidence="7 8" key="1">
    <citation type="submission" date="2021-01" db="EMBL/GenBank/DDBJ databases">
        <title>Whole genome shotgun sequence of Planotetraspora phitsanulokensis NBRC 104273.</title>
        <authorList>
            <person name="Komaki H."/>
            <person name="Tamura T."/>
        </authorList>
    </citation>
    <scope>NUCLEOTIDE SEQUENCE [LARGE SCALE GENOMIC DNA]</scope>
    <source>
        <strain evidence="7 8">NBRC 104273</strain>
    </source>
</reference>
<sequence>MAIITVENLHKTYGTRVAVDDVSFSVDEGEIFGIVGRNGAGKTTTVECIAGLRTPSSGTVNVDADLKQQVGVQLQDCSLPDKIRVGEAMALYASFYARPADWRELLAEVGLDPRKSFAKLSGGQRQRLSIALALVGNPRIAILDELTTGLDPQARRDTWELITRMRDRGVTVILVSHFMEEVERLCDRVAVISGGRVLALDTPAGLVAQVSGGQRIVFRTSSSVEPLKSLPEVTGVTVDGDEVVVTGTADVLTAVVNVLPASQMSGLRMDRTTLDDAFLTLTGQPAS</sequence>
<feature type="domain" description="ABC transporter" evidence="6">
    <location>
        <begin position="4"/>
        <end position="219"/>
    </location>
</feature>
<dbReference type="GO" id="GO:0016887">
    <property type="term" value="F:ATP hydrolysis activity"/>
    <property type="evidence" value="ECO:0007669"/>
    <property type="project" value="InterPro"/>
</dbReference>
<dbReference type="GO" id="GO:0046677">
    <property type="term" value="P:response to antibiotic"/>
    <property type="evidence" value="ECO:0007669"/>
    <property type="project" value="UniProtKB-KW"/>
</dbReference>
<evidence type="ECO:0000259" key="6">
    <source>
        <dbReference type="PROSITE" id="PS50893"/>
    </source>
</evidence>
<dbReference type="Gene3D" id="3.40.50.300">
    <property type="entry name" value="P-loop containing nucleotide triphosphate hydrolases"/>
    <property type="match status" value="1"/>
</dbReference>